<feature type="compositionally biased region" description="Basic and acidic residues" evidence="1">
    <location>
        <begin position="253"/>
        <end position="268"/>
    </location>
</feature>
<dbReference type="AlphaFoldDB" id="A0A975KEX3"/>
<dbReference type="InterPro" id="IPR046110">
    <property type="entry name" value="DUF6047"/>
</dbReference>
<dbReference type="EMBL" id="CP072227">
    <property type="protein sequence ID" value="QUT44265.1"/>
    <property type="molecule type" value="Genomic_DNA"/>
</dbReference>
<evidence type="ECO:0000256" key="1">
    <source>
        <dbReference type="SAM" id="MobiDB-lite"/>
    </source>
</evidence>
<organism evidence="2 3">
    <name type="scientific">Bacteroides eggerthii</name>
    <dbReference type="NCBI Taxonomy" id="28111"/>
    <lineage>
        <taxon>Bacteria</taxon>
        <taxon>Pseudomonadati</taxon>
        <taxon>Bacteroidota</taxon>
        <taxon>Bacteroidia</taxon>
        <taxon>Bacteroidales</taxon>
        <taxon>Bacteroidaceae</taxon>
        <taxon>Bacteroides</taxon>
    </lineage>
</organism>
<feature type="region of interest" description="Disordered" evidence="1">
    <location>
        <begin position="249"/>
        <end position="285"/>
    </location>
</feature>
<accession>A0A975KEX3</accession>
<protein>
    <submittedName>
        <fullName evidence="2">Uncharacterized protein</fullName>
    </submittedName>
</protein>
<proteinExistence type="predicted"/>
<dbReference type="Proteomes" id="UP000679226">
    <property type="component" value="Chromosome"/>
</dbReference>
<evidence type="ECO:0000313" key="3">
    <source>
        <dbReference type="Proteomes" id="UP000679226"/>
    </source>
</evidence>
<name>A0A975KEX3_9BACE</name>
<sequence length="285" mass="32183">MIRKKRAGTGMRIVGSGIPSRNYTAVETARGFLFFTHTEEGRRSLQEFLQGMADTYFDPSFDLGPVRFYEAEGVFHDLSAVNPEKMSPDAYPYARKPEDFRTDVRYMNGMAPTAEDFGSFCRNAGCSASLRNRNIIDTLETLERYDRYLEALRRMPEAVPHERDGVRETRLQLQRLMDSAYDVRGHRTAGRILDDPAPTVNVEGVRLSASHRNILKAGLGLYLPCKAGTDPAHAYTWVDRNTDRIVFGNCPPGDRETLGLKRDTEKKNSAPLKSTKKKTGPRPKM</sequence>
<dbReference type="RefSeq" id="WP_211454818.1">
    <property type="nucleotide sequence ID" value="NZ_CP072227.1"/>
</dbReference>
<dbReference type="Pfam" id="PF19513">
    <property type="entry name" value="DUF6047"/>
    <property type="match status" value="1"/>
</dbReference>
<reference evidence="2" key="1">
    <citation type="journal article" date="2021" name="PLoS Genet.">
        <title>Mobile Type VI secretion system loci of the gut Bacteroidales display extensive intra-ecosystem transfer, multi-species spread and geographical clustering.</title>
        <authorList>
            <person name="Garcia-Bayona L."/>
            <person name="Coyne M.J."/>
            <person name="Comstock L.E."/>
        </authorList>
    </citation>
    <scope>NUCLEOTIDE SEQUENCE</scope>
    <source>
        <strain evidence="2">CL11T00C20</strain>
    </source>
</reference>
<feature type="compositionally biased region" description="Basic residues" evidence="1">
    <location>
        <begin position="274"/>
        <end position="285"/>
    </location>
</feature>
<dbReference type="KEGG" id="beg:INE88_01055"/>
<gene>
    <name evidence="2" type="ORF">INE88_01055</name>
</gene>
<evidence type="ECO:0000313" key="2">
    <source>
        <dbReference type="EMBL" id="QUT44265.1"/>
    </source>
</evidence>